<dbReference type="InterPro" id="IPR006571">
    <property type="entry name" value="TLDc_dom"/>
</dbReference>
<dbReference type="AlphaFoldDB" id="A0A819PF75"/>
<comment type="caution">
    <text evidence="2">The sequence shown here is derived from an EMBL/GenBank/DDBJ whole genome shotgun (WGS) entry which is preliminary data.</text>
</comment>
<feature type="non-terminal residue" evidence="2">
    <location>
        <position position="1"/>
    </location>
</feature>
<protein>
    <recommendedName>
        <fullName evidence="1">TLDc domain-containing protein</fullName>
    </recommendedName>
</protein>
<name>A0A819PF75_9BILA</name>
<proteinExistence type="predicted"/>
<gene>
    <name evidence="2" type="ORF">OKA104_LOCUS30494</name>
</gene>
<dbReference type="Pfam" id="PF07534">
    <property type="entry name" value="TLD"/>
    <property type="match status" value="1"/>
</dbReference>
<evidence type="ECO:0000313" key="3">
    <source>
        <dbReference type="Proteomes" id="UP000663881"/>
    </source>
</evidence>
<accession>A0A819PF75</accession>
<sequence length="142" mass="15931">RDGFGASAFHSCCNYRGPTMTIIQSNNNYIFGGYTSISWTSSGWYREDQAAFLFTLTNPHNIPPRKYNIQPARAAYAVCHADTKGPTFGNGHDMFVCDDSKSNKSSYTIFPWSYNDTTYKGNNTFTGAEHFTTTDIEVFKLA</sequence>
<evidence type="ECO:0000259" key="1">
    <source>
        <dbReference type="PROSITE" id="PS51886"/>
    </source>
</evidence>
<feature type="domain" description="TLDc" evidence="1">
    <location>
        <begin position="1"/>
        <end position="142"/>
    </location>
</feature>
<reference evidence="2" key="1">
    <citation type="submission" date="2021-02" db="EMBL/GenBank/DDBJ databases">
        <authorList>
            <person name="Nowell W R."/>
        </authorList>
    </citation>
    <scope>NUCLEOTIDE SEQUENCE</scope>
</reference>
<dbReference type="Proteomes" id="UP000663881">
    <property type="component" value="Unassembled WGS sequence"/>
</dbReference>
<dbReference type="EMBL" id="CAJOAY010003273">
    <property type="protein sequence ID" value="CAF4013106.1"/>
    <property type="molecule type" value="Genomic_DNA"/>
</dbReference>
<organism evidence="2 3">
    <name type="scientific">Adineta steineri</name>
    <dbReference type="NCBI Taxonomy" id="433720"/>
    <lineage>
        <taxon>Eukaryota</taxon>
        <taxon>Metazoa</taxon>
        <taxon>Spiralia</taxon>
        <taxon>Gnathifera</taxon>
        <taxon>Rotifera</taxon>
        <taxon>Eurotatoria</taxon>
        <taxon>Bdelloidea</taxon>
        <taxon>Adinetida</taxon>
        <taxon>Adinetidae</taxon>
        <taxon>Adineta</taxon>
    </lineage>
</organism>
<evidence type="ECO:0000313" key="2">
    <source>
        <dbReference type="EMBL" id="CAF4013106.1"/>
    </source>
</evidence>
<dbReference type="PROSITE" id="PS51886">
    <property type="entry name" value="TLDC"/>
    <property type="match status" value="1"/>
</dbReference>